<keyword evidence="8" id="KW-1185">Reference proteome</keyword>
<dbReference type="PROSITE" id="PS50090">
    <property type="entry name" value="MYB_LIKE"/>
    <property type="match status" value="1"/>
</dbReference>
<feature type="domain" description="Myb-like" evidence="6">
    <location>
        <begin position="681"/>
        <end position="729"/>
    </location>
</feature>
<evidence type="ECO:0000256" key="2">
    <source>
        <dbReference type="ARBA" id="ARBA00022771"/>
    </source>
</evidence>
<dbReference type="InterPro" id="IPR013083">
    <property type="entry name" value="Znf_RING/FYVE/PHD"/>
</dbReference>
<dbReference type="InterPro" id="IPR019787">
    <property type="entry name" value="Znf_PHD-finger"/>
</dbReference>
<feature type="domain" description="PHD-type" evidence="5">
    <location>
        <begin position="90"/>
        <end position="140"/>
    </location>
</feature>
<dbReference type="Proteomes" id="UP000734854">
    <property type="component" value="Unassembled WGS sequence"/>
</dbReference>
<evidence type="ECO:0000259" key="6">
    <source>
        <dbReference type="PROSITE" id="PS50090"/>
    </source>
</evidence>
<name>A0A8J5LI73_ZINOF</name>
<dbReference type="AlphaFoldDB" id="A0A8J5LI73"/>
<dbReference type="InterPro" id="IPR009057">
    <property type="entry name" value="Homeodomain-like_sf"/>
</dbReference>
<dbReference type="InterPro" id="IPR001965">
    <property type="entry name" value="Znf_PHD"/>
</dbReference>
<evidence type="ECO:0000313" key="8">
    <source>
        <dbReference type="Proteomes" id="UP000734854"/>
    </source>
</evidence>
<dbReference type="SUPFAM" id="SSF46689">
    <property type="entry name" value="Homeodomain-like"/>
    <property type="match status" value="1"/>
</dbReference>
<keyword evidence="3" id="KW-0862">Zinc</keyword>
<evidence type="ECO:0000256" key="1">
    <source>
        <dbReference type="ARBA" id="ARBA00022723"/>
    </source>
</evidence>
<protein>
    <submittedName>
        <fullName evidence="7">Uncharacterized protein</fullName>
    </submittedName>
</protein>
<evidence type="ECO:0000259" key="5">
    <source>
        <dbReference type="PROSITE" id="PS50016"/>
    </source>
</evidence>
<gene>
    <name evidence="7" type="ORF">ZIOFF_026821</name>
</gene>
<dbReference type="PROSITE" id="PS50016">
    <property type="entry name" value="ZF_PHD_2"/>
    <property type="match status" value="1"/>
</dbReference>
<dbReference type="CDD" id="cd11660">
    <property type="entry name" value="SANT_TRF"/>
    <property type="match status" value="1"/>
</dbReference>
<reference evidence="7 8" key="1">
    <citation type="submission" date="2020-08" db="EMBL/GenBank/DDBJ databases">
        <title>Plant Genome Project.</title>
        <authorList>
            <person name="Zhang R.-G."/>
        </authorList>
    </citation>
    <scope>NUCLEOTIDE SEQUENCE [LARGE SCALE GENOMIC DNA]</scope>
    <source>
        <tissue evidence="7">Rhizome</tissue>
    </source>
</reference>
<organism evidence="7 8">
    <name type="scientific">Zingiber officinale</name>
    <name type="common">Ginger</name>
    <name type="synonym">Amomum zingiber</name>
    <dbReference type="NCBI Taxonomy" id="94328"/>
    <lineage>
        <taxon>Eukaryota</taxon>
        <taxon>Viridiplantae</taxon>
        <taxon>Streptophyta</taxon>
        <taxon>Embryophyta</taxon>
        <taxon>Tracheophyta</taxon>
        <taxon>Spermatophyta</taxon>
        <taxon>Magnoliopsida</taxon>
        <taxon>Liliopsida</taxon>
        <taxon>Zingiberales</taxon>
        <taxon>Zingiberaceae</taxon>
        <taxon>Zingiber</taxon>
    </lineage>
</organism>
<dbReference type="GO" id="GO:0008270">
    <property type="term" value="F:zinc ion binding"/>
    <property type="evidence" value="ECO:0007669"/>
    <property type="project" value="UniProtKB-KW"/>
</dbReference>
<evidence type="ECO:0000256" key="4">
    <source>
        <dbReference type="PROSITE-ProRule" id="PRU00146"/>
    </source>
</evidence>
<sequence>MHVIWSVPSQVTAGGPGSGQHRLGSRQPMSSLLNAMPNIFRDNGLTVIRALITLCKMITNKVLITYKRKRLSANAKPVILKAGSSVKTEGEHCFRCGNVDVNENLLTCHRCSRSYHLRCIDSSSEYVSEDSCLCSACTEKCNTEVLLLPQSGKIIENEIVEEPVMSSVKLDDQKVVLHSRSPEEKFTEGSASLMDPTIKRINSITDKIGADFGSTGKVVEEASRFLSSNLESVGRSTSIDLNSWTETDPNSRFSESVALVVSSDKKCGIVLNDHCPKENTKTRLITFHRRVKKKQNVGDESITRYSMDEGKQSQACTQSHELGQGCRCADSTVISEVSGPSQLREVQQNAHDIRKGQDVEANGAELKHVGEGDAADEQKELCFQRPHIMSQDPVPSLPSHDLNLQSVNFDSSASDATEEPILLHKNKHSGISNNVTSMTNNKGTELVLEEIGMVSGTKLFAPMPVSINSKPGINPTVFMAENLLESQNSSQNIELVIVDEEANDKAKPLKWLKMLDNELEAKGGIGSSNQMEKNSRNCRVVSNGRASSVNPIDISTKIQLHKDMPKECKNQISRLQDTLQIRSNFSIYEKQQNERTSNNPKYTDFLDLSHPLDSEAHEVSMNDLRSTMAPVSVKDTLKYSWHKVGGAASLDKLLHESDLIGSQVLKESTFLDKVQSFSHEWSEEELDSLWIGVRRHGLNNWSAILMDPKLCFSESKVAEDLAERWDKEQLKLLNGASYQPRRPTSDLSVRLGGGWDDSCWGRTASNKFYRERDMACYDLPTLRAETKLSLGGVYGESENNTKRNLPHLPGFSVNSLTFRNSITNPFIGSIPTCSILQRPGTGYQNALSTKYHWYDCESYTSPKKTIEAEAPKTGTTNSTLPHWLKEVLTIPQQRSFPVTCGVSSLNSGPMINADERLTVFPSAIEPPVRRKDYRGRGILKRNNITARKNVNGVRLSENSENSLLQSRFSFQSNVGSIPPKPTPPFNTVPRASDDVLELNNASCEPTTPSNLVVIESDVSSEETISDDQGNRW</sequence>
<evidence type="ECO:0000256" key="3">
    <source>
        <dbReference type="ARBA" id="ARBA00022833"/>
    </source>
</evidence>
<dbReference type="CDD" id="cd15489">
    <property type="entry name" value="PHD_SF"/>
    <property type="match status" value="1"/>
</dbReference>
<proteinExistence type="predicted"/>
<dbReference type="SMART" id="SM00249">
    <property type="entry name" value="PHD"/>
    <property type="match status" value="1"/>
</dbReference>
<dbReference type="Gene3D" id="1.10.10.60">
    <property type="entry name" value="Homeodomain-like"/>
    <property type="match status" value="1"/>
</dbReference>
<evidence type="ECO:0000313" key="7">
    <source>
        <dbReference type="EMBL" id="KAG6516362.1"/>
    </source>
</evidence>
<dbReference type="InterPro" id="IPR011011">
    <property type="entry name" value="Znf_FYVE_PHD"/>
</dbReference>
<keyword evidence="1" id="KW-0479">Metal-binding</keyword>
<dbReference type="EMBL" id="JACMSC010000007">
    <property type="protein sequence ID" value="KAG6516362.1"/>
    <property type="molecule type" value="Genomic_DNA"/>
</dbReference>
<dbReference type="SUPFAM" id="SSF57903">
    <property type="entry name" value="FYVE/PHD zinc finger"/>
    <property type="match status" value="1"/>
</dbReference>
<dbReference type="InterPro" id="IPR001005">
    <property type="entry name" value="SANT/Myb"/>
</dbReference>
<comment type="caution">
    <text evidence="7">The sequence shown here is derived from an EMBL/GenBank/DDBJ whole genome shotgun (WGS) entry which is preliminary data.</text>
</comment>
<keyword evidence="2 4" id="KW-0863">Zinc-finger</keyword>
<dbReference type="Gene3D" id="3.30.40.10">
    <property type="entry name" value="Zinc/RING finger domain, C3HC4 (zinc finger)"/>
    <property type="match status" value="1"/>
</dbReference>
<accession>A0A8J5LI73</accession>